<sequence length="64" mass="7279">MRKSLKLIIISCLLLLSTSFVLAEENLDIYIDNELVELEKDPYIDKNGRALVPLRFISEELGGL</sequence>
<organism evidence="3 4">
    <name type="scientific">Natranaerobius trueperi</name>
    <dbReference type="NCBI Taxonomy" id="759412"/>
    <lineage>
        <taxon>Bacteria</taxon>
        <taxon>Bacillati</taxon>
        <taxon>Bacillota</taxon>
        <taxon>Clostridia</taxon>
        <taxon>Natranaerobiales</taxon>
        <taxon>Natranaerobiaceae</taxon>
        <taxon>Natranaerobius</taxon>
    </lineage>
</organism>
<name>A0A226BZ62_9FIRM</name>
<feature type="signal peptide" evidence="1">
    <location>
        <begin position="1"/>
        <end position="23"/>
    </location>
</feature>
<reference evidence="3 4" key="1">
    <citation type="submission" date="2017-06" db="EMBL/GenBank/DDBJ databases">
        <title>Draft Genome Sequence of Natranaerobius trueperi halophilic, alkalithermophilic bacteria from soda lakes.</title>
        <authorList>
            <person name="Zhao B."/>
        </authorList>
    </citation>
    <scope>NUCLEOTIDE SEQUENCE [LARGE SCALE GENOMIC DNA]</scope>
    <source>
        <strain evidence="3 4">DSM 18760</strain>
    </source>
</reference>
<feature type="domain" description="Copper amine oxidase-like N-terminal" evidence="2">
    <location>
        <begin position="28"/>
        <end position="62"/>
    </location>
</feature>
<evidence type="ECO:0000313" key="4">
    <source>
        <dbReference type="Proteomes" id="UP000214588"/>
    </source>
</evidence>
<dbReference type="InterPro" id="IPR012854">
    <property type="entry name" value="Cu_amine_oxidase-like_N"/>
</dbReference>
<gene>
    <name evidence="3" type="ORF">CDO51_08845</name>
</gene>
<dbReference type="RefSeq" id="WP_089023917.1">
    <property type="nucleotide sequence ID" value="NZ_NIQC01000019.1"/>
</dbReference>
<dbReference type="Proteomes" id="UP000214588">
    <property type="component" value="Unassembled WGS sequence"/>
</dbReference>
<comment type="caution">
    <text evidence="3">The sequence shown here is derived from an EMBL/GenBank/DDBJ whole genome shotgun (WGS) entry which is preliminary data.</text>
</comment>
<evidence type="ECO:0000313" key="3">
    <source>
        <dbReference type="EMBL" id="OWZ83397.1"/>
    </source>
</evidence>
<keyword evidence="4" id="KW-1185">Reference proteome</keyword>
<dbReference type="Gene3D" id="3.30.457.10">
    <property type="entry name" value="Copper amine oxidase-like, N-terminal domain"/>
    <property type="match status" value="1"/>
</dbReference>
<accession>A0A226BZ62</accession>
<keyword evidence="1" id="KW-0732">Signal</keyword>
<protein>
    <recommendedName>
        <fullName evidence="2">Copper amine oxidase-like N-terminal domain-containing protein</fullName>
    </recommendedName>
</protein>
<dbReference type="SUPFAM" id="SSF55383">
    <property type="entry name" value="Copper amine oxidase, domain N"/>
    <property type="match status" value="1"/>
</dbReference>
<feature type="chain" id="PRO_5013166676" description="Copper amine oxidase-like N-terminal domain-containing protein" evidence="1">
    <location>
        <begin position="24"/>
        <end position="64"/>
    </location>
</feature>
<dbReference type="AlphaFoldDB" id="A0A226BZ62"/>
<dbReference type="Pfam" id="PF07833">
    <property type="entry name" value="Cu_amine_oxidN1"/>
    <property type="match status" value="1"/>
</dbReference>
<dbReference type="InterPro" id="IPR036582">
    <property type="entry name" value="Mao_N_sf"/>
</dbReference>
<dbReference type="EMBL" id="NIQC01000019">
    <property type="protein sequence ID" value="OWZ83397.1"/>
    <property type="molecule type" value="Genomic_DNA"/>
</dbReference>
<dbReference type="OrthoDB" id="2379109at2"/>
<evidence type="ECO:0000259" key="2">
    <source>
        <dbReference type="Pfam" id="PF07833"/>
    </source>
</evidence>
<proteinExistence type="predicted"/>
<evidence type="ECO:0000256" key="1">
    <source>
        <dbReference type="SAM" id="SignalP"/>
    </source>
</evidence>